<dbReference type="RefSeq" id="WP_179488715.1">
    <property type="nucleotide sequence ID" value="NZ_JACCBV010000001.1"/>
</dbReference>
<feature type="domain" description="Periplasmic binding protein" evidence="5">
    <location>
        <begin position="45"/>
        <end position="310"/>
    </location>
</feature>
<feature type="chain" id="PRO_5030632241" evidence="4">
    <location>
        <begin position="24"/>
        <end position="342"/>
    </location>
</feature>
<dbReference type="InterPro" id="IPR025997">
    <property type="entry name" value="SBP_2_dom"/>
</dbReference>
<reference evidence="6 7" key="1">
    <citation type="submission" date="2020-07" db="EMBL/GenBank/DDBJ databases">
        <title>Sequencing the genomes of 1000 actinobacteria strains.</title>
        <authorList>
            <person name="Klenk H.-P."/>
        </authorList>
    </citation>
    <scope>NUCLEOTIDE SEQUENCE [LARGE SCALE GENOMIC DNA]</scope>
    <source>
        <strain evidence="6 7">DSM 24662</strain>
    </source>
</reference>
<protein>
    <submittedName>
        <fullName evidence="6">Ribose transport system substrate-binding protein</fullName>
    </submittedName>
</protein>
<dbReference type="GO" id="GO:0030246">
    <property type="term" value="F:carbohydrate binding"/>
    <property type="evidence" value="ECO:0007669"/>
    <property type="project" value="UniProtKB-ARBA"/>
</dbReference>
<evidence type="ECO:0000256" key="3">
    <source>
        <dbReference type="ARBA" id="ARBA00022729"/>
    </source>
</evidence>
<dbReference type="CDD" id="cd01536">
    <property type="entry name" value="PBP1_ABC_sugar_binding-like"/>
    <property type="match status" value="1"/>
</dbReference>
<dbReference type="GO" id="GO:0030313">
    <property type="term" value="C:cell envelope"/>
    <property type="evidence" value="ECO:0007669"/>
    <property type="project" value="UniProtKB-SubCell"/>
</dbReference>
<organism evidence="6 7">
    <name type="scientific">Microbacterium immunditiarum</name>
    <dbReference type="NCBI Taxonomy" id="337480"/>
    <lineage>
        <taxon>Bacteria</taxon>
        <taxon>Bacillati</taxon>
        <taxon>Actinomycetota</taxon>
        <taxon>Actinomycetes</taxon>
        <taxon>Micrococcales</taxon>
        <taxon>Microbacteriaceae</taxon>
        <taxon>Microbacterium</taxon>
    </lineage>
</organism>
<keyword evidence="7" id="KW-1185">Reference proteome</keyword>
<dbReference type="PANTHER" id="PTHR46847">
    <property type="entry name" value="D-ALLOSE-BINDING PERIPLASMIC PROTEIN-RELATED"/>
    <property type="match status" value="1"/>
</dbReference>
<evidence type="ECO:0000259" key="5">
    <source>
        <dbReference type="Pfam" id="PF13407"/>
    </source>
</evidence>
<name>A0A7Y9GMV0_9MICO</name>
<dbReference type="PANTHER" id="PTHR46847:SF1">
    <property type="entry name" value="D-ALLOSE-BINDING PERIPLASMIC PROTEIN-RELATED"/>
    <property type="match status" value="1"/>
</dbReference>
<comment type="similarity">
    <text evidence="2">Belongs to the bacterial solute-binding protein 2 family.</text>
</comment>
<dbReference type="AlphaFoldDB" id="A0A7Y9GMV0"/>
<dbReference type="Pfam" id="PF13407">
    <property type="entry name" value="Peripla_BP_4"/>
    <property type="match status" value="1"/>
</dbReference>
<keyword evidence="3 4" id="KW-0732">Signal</keyword>
<accession>A0A7Y9GMV0</accession>
<feature type="signal peptide" evidence="4">
    <location>
        <begin position="1"/>
        <end position="23"/>
    </location>
</feature>
<proteinExistence type="inferred from homology"/>
<dbReference type="Proteomes" id="UP000576969">
    <property type="component" value="Unassembled WGS sequence"/>
</dbReference>
<dbReference type="EMBL" id="JACCBV010000001">
    <property type="protein sequence ID" value="NYE19397.1"/>
    <property type="molecule type" value="Genomic_DNA"/>
</dbReference>
<evidence type="ECO:0000313" key="7">
    <source>
        <dbReference type="Proteomes" id="UP000576969"/>
    </source>
</evidence>
<dbReference type="SUPFAM" id="SSF53822">
    <property type="entry name" value="Periplasmic binding protein-like I"/>
    <property type="match status" value="1"/>
</dbReference>
<comment type="subcellular location">
    <subcellularLocation>
        <location evidence="1">Cell envelope</location>
    </subcellularLocation>
</comment>
<evidence type="ECO:0000256" key="1">
    <source>
        <dbReference type="ARBA" id="ARBA00004196"/>
    </source>
</evidence>
<dbReference type="Gene3D" id="3.40.50.2300">
    <property type="match status" value="2"/>
</dbReference>
<sequence length="342" mass="34955">MRTFTRKAAAVLSIAALMFTASACTPASTDSSSDSGSESAEGPRIAYLAAFTNHDWSQVGITAATEAAEAAGGTIEIFDAQSDPTKQYAQVQDIITSGRFDGMVIMPVDGPSLVPAVEEAVTAGLGVVDVAFPIGTDLATREPQVEGMVGSVVISPEQNGRVLADIVVEGCEGIDPCEVAVLPGSLTVSADAARVREIESVLAGVANVTIAAVQETGYTTDGAFAVAQTILTANPGLDLFVAIGSESVVGAERAVVDAGLQGKVALAGGACSSNATTAIEEGRFFACYRGTPVDDNRAAVELLIAWIAGETIENTSPDPGADSWPEVVTAKNLDGRVGQWTD</sequence>
<dbReference type="InterPro" id="IPR028082">
    <property type="entry name" value="Peripla_BP_I"/>
</dbReference>
<gene>
    <name evidence="6" type="ORF">BJ991_001425</name>
</gene>
<dbReference type="PROSITE" id="PS51257">
    <property type="entry name" value="PROKAR_LIPOPROTEIN"/>
    <property type="match status" value="1"/>
</dbReference>
<evidence type="ECO:0000256" key="2">
    <source>
        <dbReference type="ARBA" id="ARBA00007639"/>
    </source>
</evidence>
<evidence type="ECO:0000256" key="4">
    <source>
        <dbReference type="SAM" id="SignalP"/>
    </source>
</evidence>
<evidence type="ECO:0000313" key="6">
    <source>
        <dbReference type="EMBL" id="NYE19397.1"/>
    </source>
</evidence>
<comment type="caution">
    <text evidence="6">The sequence shown here is derived from an EMBL/GenBank/DDBJ whole genome shotgun (WGS) entry which is preliminary data.</text>
</comment>